<evidence type="ECO:0000313" key="2">
    <source>
        <dbReference type="Proteomes" id="UP001139103"/>
    </source>
</evidence>
<comment type="caution">
    <text evidence="1">The sequence shown here is derived from an EMBL/GenBank/DDBJ whole genome shotgun (WGS) entry which is preliminary data.</text>
</comment>
<organism evidence="1 2">
    <name type="scientific">Blastopirellula sediminis</name>
    <dbReference type="NCBI Taxonomy" id="2894196"/>
    <lineage>
        <taxon>Bacteria</taxon>
        <taxon>Pseudomonadati</taxon>
        <taxon>Planctomycetota</taxon>
        <taxon>Planctomycetia</taxon>
        <taxon>Pirellulales</taxon>
        <taxon>Pirellulaceae</taxon>
        <taxon>Blastopirellula</taxon>
    </lineage>
</organism>
<proteinExistence type="predicted"/>
<dbReference type="AlphaFoldDB" id="A0A9X1MPK0"/>
<gene>
    <name evidence="1" type="ORF">LOC68_16610</name>
</gene>
<dbReference type="Proteomes" id="UP001139103">
    <property type="component" value="Unassembled WGS sequence"/>
</dbReference>
<dbReference type="PANTHER" id="PTHR35368">
    <property type="entry name" value="HYDROPEROXIDE REDUCTASE"/>
    <property type="match status" value="1"/>
</dbReference>
<dbReference type="Gene3D" id="3.30.300.20">
    <property type="match status" value="1"/>
</dbReference>
<evidence type="ECO:0000313" key="1">
    <source>
        <dbReference type="EMBL" id="MCC9630015.1"/>
    </source>
</evidence>
<keyword evidence="2" id="KW-1185">Reference proteome</keyword>
<dbReference type="InterPro" id="IPR052924">
    <property type="entry name" value="OsmC/Ohr_hydroprdx_reductase"/>
</dbReference>
<dbReference type="RefSeq" id="WP_230220791.1">
    <property type="nucleotide sequence ID" value="NZ_JAJKFT010000010.1"/>
</dbReference>
<accession>A0A9X1MPK0</accession>
<dbReference type="EMBL" id="JAJKFT010000010">
    <property type="protein sequence ID" value="MCC9630015.1"/>
    <property type="molecule type" value="Genomic_DNA"/>
</dbReference>
<name>A0A9X1MPK0_9BACT</name>
<dbReference type="SUPFAM" id="SSF82784">
    <property type="entry name" value="OsmC-like"/>
    <property type="match status" value="1"/>
</dbReference>
<dbReference type="InterPro" id="IPR015946">
    <property type="entry name" value="KH_dom-like_a/b"/>
</dbReference>
<dbReference type="PANTHER" id="PTHR35368:SF1">
    <property type="entry name" value="HYDROPEROXIDE REDUCTASE"/>
    <property type="match status" value="1"/>
</dbReference>
<dbReference type="InterPro" id="IPR003718">
    <property type="entry name" value="OsmC/Ohr_fam"/>
</dbReference>
<dbReference type="Pfam" id="PF02566">
    <property type="entry name" value="OsmC"/>
    <property type="match status" value="1"/>
</dbReference>
<sequence>MNATTSTTSRDSHVNGLDVTAIRAAINGVAQDRSLGGTSWKVSSRWQGGAVAEHQVDGYEIGGTSVARSFAWKTDEPLELGGTNLHANPQELLLSGLNACMLVGYAMTAALMGIRIDSLEIETSGEIDLRGMFELADKVSNGYDSLRQTVRISADATPEQLAELHAAVLRTSPNFFNITHAIAVQSELVVE</sequence>
<reference evidence="1" key="1">
    <citation type="submission" date="2021-11" db="EMBL/GenBank/DDBJ databases">
        <title>Genome sequence.</title>
        <authorList>
            <person name="Sun Q."/>
        </authorList>
    </citation>
    <scope>NUCLEOTIDE SEQUENCE</scope>
    <source>
        <strain evidence="1">JC732</strain>
    </source>
</reference>
<dbReference type="InterPro" id="IPR036102">
    <property type="entry name" value="OsmC/Ohrsf"/>
</dbReference>
<protein>
    <submittedName>
        <fullName evidence="1">OsmC family protein</fullName>
    </submittedName>
</protein>